<evidence type="ECO:0000313" key="2">
    <source>
        <dbReference type="Proteomes" id="UP000664144"/>
    </source>
</evidence>
<proteinExistence type="predicted"/>
<dbReference type="EMBL" id="JAFLQZ010000001">
    <property type="protein sequence ID" value="MBO0356536.1"/>
    <property type="molecule type" value="Genomic_DNA"/>
</dbReference>
<dbReference type="AlphaFoldDB" id="A0A939ESI5"/>
<reference evidence="1" key="1">
    <citation type="submission" date="2021-03" db="EMBL/GenBank/DDBJ databases">
        <authorList>
            <person name="Kim M.K."/>
        </authorList>
    </citation>
    <scope>NUCLEOTIDE SEQUENCE</scope>
    <source>
        <strain evidence="1">BT186</strain>
    </source>
</reference>
<dbReference type="Proteomes" id="UP000664144">
    <property type="component" value="Unassembled WGS sequence"/>
</dbReference>
<evidence type="ECO:0000313" key="1">
    <source>
        <dbReference type="EMBL" id="MBO0356536.1"/>
    </source>
</evidence>
<accession>A0A939ESI5</accession>
<name>A0A939ESI5_9BACT</name>
<sequence>MRTSGVVRFQASVAFLAGLLLLTGASRGTVYSDLFIEPGQQFVLGGGQPGIFQVAARNVGQAAVEVRERAADGTVTNKGTLLPKQKTTLRFAAGSAAVLRNTTSTKANLNLRITGPTGLNMSTENTRK</sequence>
<organism evidence="1 2">
    <name type="scientific">Hymenobacter telluris</name>
    <dbReference type="NCBI Taxonomy" id="2816474"/>
    <lineage>
        <taxon>Bacteria</taxon>
        <taxon>Pseudomonadati</taxon>
        <taxon>Bacteroidota</taxon>
        <taxon>Cytophagia</taxon>
        <taxon>Cytophagales</taxon>
        <taxon>Hymenobacteraceae</taxon>
        <taxon>Hymenobacter</taxon>
    </lineage>
</organism>
<dbReference type="RefSeq" id="WP_206980043.1">
    <property type="nucleotide sequence ID" value="NZ_JAFLQZ010000001.1"/>
</dbReference>
<keyword evidence="2" id="KW-1185">Reference proteome</keyword>
<comment type="caution">
    <text evidence="1">The sequence shown here is derived from an EMBL/GenBank/DDBJ whole genome shotgun (WGS) entry which is preliminary data.</text>
</comment>
<gene>
    <name evidence="1" type="ORF">J0X19_01135</name>
</gene>
<protein>
    <submittedName>
        <fullName evidence="1">Uncharacterized protein</fullName>
    </submittedName>
</protein>